<proteinExistence type="predicted"/>
<comment type="subcellular location">
    <subcellularLocation>
        <location evidence="1">Membrane</location>
        <topology evidence="1">Multi-pass membrane protein</topology>
    </subcellularLocation>
</comment>
<reference evidence="6" key="2">
    <citation type="submission" date="2024-06" db="EMBL/GenBank/DDBJ databases">
        <authorList>
            <person name="Plum-Jensen L.E."/>
            <person name="Schramm A."/>
            <person name="Marshall I.P.G."/>
        </authorList>
    </citation>
    <scope>NUCLEOTIDE SEQUENCE</scope>
    <source>
        <strain evidence="6">Rat1</strain>
    </source>
</reference>
<dbReference type="AlphaFoldDB" id="A0AAU8LY08"/>
<evidence type="ECO:0000313" key="6">
    <source>
        <dbReference type="EMBL" id="XCN74105.1"/>
    </source>
</evidence>
<keyword evidence="2 5" id="KW-0812">Transmembrane</keyword>
<evidence type="ECO:0000256" key="5">
    <source>
        <dbReference type="SAM" id="Phobius"/>
    </source>
</evidence>
<keyword evidence="4 5" id="KW-0472">Membrane</keyword>
<dbReference type="PANTHER" id="PTHR41260:SF1">
    <property type="entry name" value="PROTEIN ECSC"/>
    <property type="match status" value="1"/>
</dbReference>
<dbReference type="InterPro" id="IPR021147">
    <property type="entry name" value="DUF697"/>
</dbReference>
<dbReference type="Pfam" id="PF05128">
    <property type="entry name" value="DUF697"/>
    <property type="match status" value="1"/>
</dbReference>
<organism evidence="6">
    <name type="scientific">Candidatus Electrothrix aestuarii</name>
    <dbReference type="NCBI Taxonomy" id="3062594"/>
    <lineage>
        <taxon>Bacteria</taxon>
        <taxon>Pseudomonadati</taxon>
        <taxon>Thermodesulfobacteriota</taxon>
        <taxon>Desulfobulbia</taxon>
        <taxon>Desulfobulbales</taxon>
        <taxon>Desulfobulbaceae</taxon>
        <taxon>Candidatus Electrothrix</taxon>
    </lineage>
</organism>
<keyword evidence="3 5" id="KW-1133">Transmembrane helix</keyword>
<sequence length="423" mass="46145">MKISRRDSLELKRARYLLEKEGIAIRAATLLGDVAEKIVRCCPRRTQQSIEDSCVVGLEKAWELSITTMGAPGDAPESEQQHRWYAVWSGALGGAGIVTLFAELPVTTIIMMRAVADVAKSEGEDFRCFDTKVACLQAFALGGETIEQHTGVTGYYASRTLLEKPLGESTRYIAKKGAVGIGAPFAVQLVAKVSAKYQTWLSAKAAAGVIPLAGACMGSAVNVVYINYVHEKARGHFIIRRLERKYGAEVVRAQYEAERKGQQETVYSLPSDESISKIIRRHMYAAMGGGLLPFPLLDFFTVTGIQVNMLMQLAKKHHITFSEYKIKNLIGALLGGAFSVGAGGRIARSFAKLTPGLGHTLVAATTSATAGASTYAVGKVFHRHFTEGGTFLTFDPEKARAFYEEKFLEKYRDIRSGPLPHKV</sequence>
<dbReference type="EMBL" id="CP159373">
    <property type="protein sequence ID" value="XCN74105.1"/>
    <property type="molecule type" value="Genomic_DNA"/>
</dbReference>
<dbReference type="KEGG" id="eaj:Q3M24_04940"/>
<evidence type="ECO:0000256" key="4">
    <source>
        <dbReference type="ARBA" id="ARBA00023136"/>
    </source>
</evidence>
<evidence type="ECO:0000256" key="3">
    <source>
        <dbReference type="ARBA" id="ARBA00022989"/>
    </source>
</evidence>
<name>A0AAU8LY08_9BACT</name>
<reference evidence="6" key="1">
    <citation type="journal article" date="2024" name="Syst. Appl. Microbiol.">
        <title>First single-strain enrichments of Electrothrix cable bacteria, description of E. aestuarii sp. nov. and E. rattekaaiensis sp. nov., and proposal of a cable bacteria taxonomy following the rules of the SeqCode.</title>
        <authorList>
            <person name="Plum-Jensen L.E."/>
            <person name="Schramm A."/>
            <person name="Marshall I.P.G."/>
        </authorList>
    </citation>
    <scope>NUCLEOTIDE SEQUENCE</scope>
    <source>
        <strain evidence="6">Rat1</strain>
    </source>
</reference>
<gene>
    <name evidence="6" type="ORF">Q3M24_04940</name>
</gene>
<evidence type="ECO:0000256" key="2">
    <source>
        <dbReference type="ARBA" id="ARBA00022692"/>
    </source>
</evidence>
<evidence type="ECO:0000256" key="1">
    <source>
        <dbReference type="ARBA" id="ARBA00004141"/>
    </source>
</evidence>
<protein>
    <submittedName>
        <fullName evidence="6">EcsC family protein</fullName>
    </submittedName>
</protein>
<dbReference type="PANTHER" id="PTHR41260">
    <property type="entry name" value="PROTEIN ECSC"/>
    <property type="match status" value="1"/>
</dbReference>
<dbReference type="GO" id="GO:0016020">
    <property type="term" value="C:membrane"/>
    <property type="evidence" value="ECO:0007669"/>
    <property type="project" value="UniProtKB-SubCell"/>
</dbReference>
<dbReference type="Pfam" id="PF12787">
    <property type="entry name" value="EcsC"/>
    <property type="match status" value="1"/>
</dbReference>
<dbReference type="InterPro" id="IPR024787">
    <property type="entry name" value="EcsC"/>
</dbReference>
<accession>A0AAU8LY08</accession>
<feature type="transmembrane region" description="Helical" evidence="5">
    <location>
        <begin position="284"/>
        <end position="309"/>
    </location>
</feature>